<dbReference type="Proteomes" id="UP000013909">
    <property type="component" value="Unassembled WGS sequence"/>
</dbReference>
<comment type="caution">
    <text evidence="1">The sequence shown here is derived from an EMBL/GenBank/DDBJ whole genome shotgun (WGS) entry which is preliminary data.</text>
</comment>
<proteinExistence type="predicted"/>
<sequence length="312" mass="34364">MQRLLILDRTEPESKGVAIIEGILTGEAPFEVKNAIEATLATVQQELNTSPRYEVVRARERLKGGLFSQQFPQPLTWDQIDALCSAYGADGVLALEKFSSDFVVTDKKARIKKTVGEGKDATTVEVDGIYAEGVAQVQVGFRFYDPANRNIADQVDVSKTNLWSAEAETRAQALALMINKVRATQIVGQMAGAAYARRVAPMFLTISRTFFHKSKTNPALAYGARLAEVNKWEEAMDAWTTALDGDNDEKTAAKLAYNIAIGHEVLGNLELAQDWAGIAYTRYGLKKGRTYANDLTRQILANEQVRQQLAGD</sequence>
<protein>
    <submittedName>
        <fullName evidence="1">Uncharacterized protein</fullName>
    </submittedName>
</protein>
<organism evidence="1 2">
    <name type="scientific">Lunatimonas lonarensis</name>
    <dbReference type="NCBI Taxonomy" id="1232681"/>
    <lineage>
        <taxon>Bacteria</taxon>
        <taxon>Pseudomonadati</taxon>
        <taxon>Bacteroidota</taxon>
        <taxon>Cytophagia</taxon>
        <taxon>Cytophagales</taxon>
        <taxon>Cyclobacteriaceae</taxon>
    </lineage>
</organism>
<dbReference type="EMBL" id="AQHR01000068">
    <property type="protein sequence ID" value="EON77057.1"/>
    <property type="molecule type" value="Genomic_DNA"/>
</dbReference>
<dbReference type="AlphaFoldDB" id="R7ZSJ3"/>
<name>R7ZSJ3_9BACT</name>
<gene>
    <name evidence="1" type="ORF">ADIS_2506</name>
</gene>
<reference evidence="1 2" key="1">
    <citation type="submission" date="2013-02" db="EMBL/GenBank/DDBJ databases">
        <title>A novel strain isolated from Lonar lake, Maharashtra, India.</title>
        <authorList>
            <person name="Singh A."/>
        </authorList>
    </citation>
    <scope>NUCLEOTIDE SEQUENCE [LARGE SCALE GENOMIC DNA]</scope>
    <source>
        <strain evidence="1 2">AK24</strain>
    </source>
</reference>
<evidence type="ECO:0000313" key="1">
    <source>
        <dbReference type="EMBL" id="EON77057.1"/>
    </source>
</evidence>
<dbReference type="STRING" id="1232681.ADIS_2506"/>
<dbReference type="Pfam" id="PF19867">
    <property type="entry name" value="DUF6340"/>
    <property type="match status" value="1"/>
</dbReference>
<dbReference type="InterPro" id="IPR045921">
    <property type="entry name" value="DUF6340"/>
</dbReference>
<evidence type="ECO:0000313" key="2">
    <source>
        <dbReference type="Proteomes" id="UP000013909"/>
    </source>
</evidence>
<accession>R7ZSJ3</accession>
<dbReference type="PATRIC" id="fig|1288963.3.peg.2498"/>
<keyword evidence="2" id="KW-1185">Reference proteome</keyword>